<accession>A0ABT1ZQL3</accession>
<evidence type="ECO:0000313" key="2">
    <source>
        <dbReference type="Proteomes" id="UP001204151"/>
    </source>
</evidence>
<dbReference type="EMBL" id="JANUGW010000007">
    <property type="protein sequence ID" value="MCS0582206.1"/>
    <property type="molecule type" value="Genomic_DNA"/>
</dbReference>
<comment type="caution">
    <text evidence="1">The sequence shown here is derived from an EMBL/GenBank/DDBJ whole genome shotgun (WGS) entry which is preliminary data.</text>
</comment>
<protein>
    <submittedName>
        <fullName evidence="1">Uncharacterized protein</fullName>
    </submittedName>
</protein>
<sequence length="248" mass="25849">MSPPAGAAALSRAGAAAASASAAEARLARGHLDKLSILAKTHADEALCAVISSSEQLQQAIGEEFQQRRDKIYERSPDDVAALKRLDVDVAGAADRLPGVGLSVGAETIYHYVRYDALSLYAPHGSPAARALRLVGGIWPDPSGSPVSFEPSTDVAGCWRPSAVVTALRALAGVWLSVPACLKSQLRPKLVALQDDLTGATCYCDDKEKTAVALGEIGTLRKVFTGAGTAPPAAGGELPRQDRSYSCR</sequence>
<name>A0ABT1ZQL3_9BURK</name>
<proteinExistence type="predicted"/>
<dbReference type="RefSeq" id="WP_258816785.1">
    <property type="nucleotide sequence ID" value="NZ_JANUGW010000007.1"/>
</dbReference>
<organism evidence="1 2">
    <name type="scientific">Massilia pinisoli</name>
    <dbReference type="NCBI Taxonomy" id="1772194"/>
    <lineage>
        <taxon>Bacteria</taxon>
        <taxon>Pseudomonadati</taxon>
        <taxon>Pseudomonadota</taxon>
        <taxon>Betaproteobacteria</taxon>
        <taxon>Burkholderiales</taxon>
        <taxon>Oxalobacteraceae</taxon>
        <taxon>Telluria group</taxon>
        <taxon>Massilia</taxon>
    </lineage>
</organism>
<keyword evidence="2" id="KW-1185">Reference proteome</keyword>
<reference evidence="1 2" key="1">
    <citation type="submission" date="2022-08" db="EMBL/GenBank/DDBJ databases">
        <title>Reclassification of Massilia species as members of the genera Telluria, Duganella, Pseudoduganella, Mokoshia gen. nov. and Zemynaea gen. nov. using orthogonal and non-orthogonal genome-based approaches.</title>
        <authorList>
            <person name="Bowman J.P."/>
        </authorList>
    </citation>
    <scope>NUCLEOTIDE SEQUENCE [LARGE SCALE GENOMIC DNA]</scope>
    <source>
        <strain evidence="1 2">JCM 31316</strain>
    </source>
</reference>
<evidence type="ECO:0000313" key="1">
    <source>
        <dbReference type="EMBL" id="MCS0582206.1"/>
    </source>
</evidence>
<gene>
    <name evidence="1" type="ORF">NX784_11440</name>
</gene>
<dbReference type="Proteomes" id="UP001204151">
    <property type="component" value="Unassembled WGS sequence"/>
</dbReference>